<evidence type="ECO:0000313" key="3">
    <source>
        <dbReference type="EMBL" id="TWT62282.1"/>
    </source>
</evidence>
<dbReference type="PANTHER" id="PTHR30093:SF2">
    <property type="entry name" value="TYPE II SECRETION SYSTEM PROTEIN H"/>
    <property type="match status" value="1"/>
</dbReference>
<comment type="caution">
    <text evidence="3">The sequence shown here is derived from an EMBL/GenBank/DDBJ whole genome shotgun (WGS) entry which is preliminary data.</text>
</comment>
<dbReference type="InterPro" id="IPR011453">
    <property type="entry name" value="DUF1559"/>
</dbReference>
<dbReference type="Proteomes" id="UP000316095">
    <property type="component" value="Unassembled WGS sequence"/>
</dbReference>
<evidence type="ECO:0000313" key="4">
    <source>
        <dbReference type="Proteomes" id="UP000316095"/>
    </source>
</evidence>
<keyword evidence="1" id="KW-0472">Membrane</keyword>
<proteinExistence type="predicted"/>
<dbReference type="Gene3D" id="3.30.700.10">
    <property type="entry name" value="Glycoprotein, Type 4 Pilin"/>
    <property type="match status" value="1"/>
</dbReference>
<protein>
    <recommendedName>
        <fullName evidence="2">DUF1559 domain-containing protein</fullName>
    </recommendedName>
</protein>
<reference evidence="3 4" key="1">
    <citation type="submission" date="2019-02" db="EMBL/GenBank/DDBJ databases">
        <title>Deep-cultivation of Planctomycetes and their phenomic and genomic characterization uncovers novel biology.</title>
        <authorList>
            <person name="Wiegand S."/>
            <person name="Jogler M."/>
            <person name="Boedeker C."/>
            <person name="Pinto D."/>
            <person name="Vollmers J."/>
            <person name="Rivas-Marin E."/>
            <person name="Kohn T."/>
            <person name="Peeters S.H."/>
            <person name="Heuer A."/>
            <person name="Rast P."/>
            <person name="Oberbeckmann S."/>
            <person name="Bunk B."/>
            <person name="Jeske O."/>
            <person name="Meyerdierks A."/>
            <person name="Storesund J.E."/>
            <person name="Kallscheuer N."/>
            <person name="Luecker S."/>
            <person name="Lage O.M."/>
            <person name="Pohl T."/>
            <person name="Merkel B.J."/>
            <person name="Hornburger P."/>
            <person name="Mueller R.-W."/>
            <person name="Bruemmer F."/>
            <person name="Labrenz M."/>
            <person name="Spormann A.M."/>
            <person name="Op Den Camp H."/>
            <person name="Overmann J."/>
            <person name="Amann R."/>
            <person name="Jetten M.S.M."/>
            <person name="Mascher T."/>
            <person name="Medema M.H."/>
            <person name="Devos D.P."/>
            <person name="Kaster A.-K."/>
            <person name="Ovreas L."/>
            <person name="Rohde M."/>
            <person name="Galperin M.Y."/>
            <person name="Jogler C."/>
        </authorList>
    </citation>
    <scope>NUCLEOTIDE SEQUENCE [LARGE SCALE GENOMIC DNA]</scope>
    <source>
        <strain evidence="3 4">Pan54</strain>
    </source>
</reference>
<organism evidence="3 4">
    <name type="scientific">Rubinisphaera italica</name>
    <dbReference type="NCBI Taxonomy" id="2527969"/>
    <lineage>
        <taxon>Bacteria</taxon>
        <taxon>Pseudomonadati</taxon>
        <taxon>Planctomycetota</taxon>
        <taxon>Planctomycetia</taxon>
        <taxon>Planctomycetales</taxon>
        <taxon>Planctomycetaceae</taxon>
        <taxon>Rubinisphaera</taxon>
    </lineage>
</organism>
<evidence type="ECO:0000256" key="1">
    <source>
        <dbReference type="SAM" id="Phobius"/>
    </source>
</evidence>
<dbReference type="Pfam" id="PF07596">
    <property type="entry name" value="SBP_bac_10"/>
    <property type="match status" value="1"/>
</dbReference>
<sequence length="306" mass="33649">MESQKLHSQGFTVIELMITLAIIVVITSLVLPTIQESRNQARERECIIHLKQLGLAMHNYHDVYRTFPPGWVRKTPYAQSPSGFGWQVSILPFVEEAPLYDAIRPSAPNNEGALEYVEAKYLKREISTYRCPADSTPVTNPMRGDWGTSNYSMNYGTEPVPRMTPLDGSMNWPGALPTRLHTNGIGWWNSRVGFRDITDGTSNTLMISERSVKSAAGIWPGVRSNSSETDQVTDTSYGNEINSGLNSFSSPHRGGANILLCDGSVRFLSDQVDSQPRGPGQGDVGGLFQKLGCRNDGQVVGELPGE</sequence>
<dbReference type="InterPro" id="IPR012902">
    <property type="entry name" value="N_methyl_site"/>
</dbReference>
<feature type="domain" description="DUF1559" evidence="2">
    <location>
        <begin position="35"/>
        <end position="274"/>
    </location>
</feature>
<dbReference type="InterPro" id="IPR045584">
    <property type="entry name" value="Pilin-like"/>
</dbReference>
<dbReference type="EMBL" id="SJPG01000001">
    <property type="protein sequence ID" value="TWT62282.1"/>
    <property type="molecule type" value="Genomic_DNA"/>
</dbReference>
<accession>A0A5C5XKL8</accession>
<evidence type="ECO:0000259" key="2">
    <source>
        <dbReference type="Pfam" id="PF07596"/>
    </source>
</evidence>
<dbReference type="RefSeq" id="WP_146504159.1">
    <property type="nucleotide sequence ID" value="NZ_SJPG01000001.1"/>
</dbReference>
<keyword evidence="1" id="KW-1133">Transmembrane helix</keyword>
<dbReference type="PANTHER" id="PTHR30093">
    <property type="entry name" value="GENERAL SECRETION PATHWAY PROTEIN G"/>
    <property type="match status" value="1"/>
</dbReference>
<dbReference type="AlphaFoldDB" id="A0A5C5XKL8"/>
<dbReference type="InterPro" id="IPR027558">
    <property type="entry name" value="Pre_pil_HX9DG_C"/>
</dbReference>
<dbReference type="SUPFAM" id="SSF54523">
    <property type="entry name" value="Pili subunits"/>
    <property type="match status" value="1"/>
</dbReference>
<keyword evidence="4" id="KW-1185">Reference proteome</keyword>
<dbReference type="NCBIfam" id="TIGR02532">
    <property type="entry name" value="IV_pilin_GFxxxE"/>
    <property type="match status" value="1"/>
</dbReference>
<dbReference type="NCBIfam" id="TIGR04294">
    <property type="entry name" value="pre_pil_HX9DG"/>
    <property type="match status" value="1"/>
</dbReference>
<keyword evidence="1" id="KW-0812">Transmembrane</keyword>
<feature type="transmembrane region" description="Helical" evidence="1">
    <location>
        <begin position="12"/>
        <end position="34"/>
    </location>
</feature>
<gene>
    <name evidence="3" type="ORF">Pan54_30230</name>
</gene>
<name>A0A5C5XKL8_9PLAN</name>
<dbReference type="OrthoDB" id="255848at2"/>
<dbReference type="Pfam" id="PF07963">
    <property type="entry name" value="N_methyl"/>
    <property type="match status" value="1"/>
</dbReference>